<feature type="chain" id="PRO_5030975967" description="DUF2490 domain-containing protein" evidence="1">
    <location>
        <begin position="31"/>
        <end position="235"/>
    </location>
</feature>
<dbReference type="RefSeq" id="WP_343059104.1">
    <property type="nucleotide sequence ID" value="NZ_JACIDX010000010.1"/>
</dbReference>
<dbReference type="Proteomes" id="UP000548867">
    <property type="component" value="Unassembled WGS sequence"/>
</dbReference>
<evidence type="ECO:0000313" key="3">
    <source>
        <dbReference type="Proteomes" id="UP000548867"/>
    </source>
</evidence>
<protein>
    <recommendedName>
        <fullName evidence="4">DUF2490 domain-containing protein</fullName>
    </recommendedName>
</protein>
<accession>A0A7W6G6K2</accession>
<dbReference type="EMBL" id="JACIDX010000010">
    <property type="protein sequence ID" value="MBB3955854.1"/>
    <property type="molecule type" value="Genomic_DNA"/>
</dbReference>
<dbReference type="AlphaFoldDB" id="A0A7W6G6K2"/>
<keyword evidence="1" id="KW-0732">Signal</keyword>
<keyword evidence="3" id="KW-1185">Reference proteome</keyword>
<dbReference type="InterPro" id="IPR019619">
    <property type="entry name" value="DUF2490"/>
</dbReference>
<evidence type="ECO:0008006" key="4">
    <source>
        <dbReference type="Google" id="ProtNLM"/>
    </source>
</evidence>
<organism evidence="2 3">
    <name type="scientific">Novosphingobium sediminicola</name>
    <dbReference type="NCBI Taxonomy" id="563162"/>
    <lineage>
        <taxon>Bacteria</taxon>
        <taxon>Pseudomonadati</taxon>
        <taxon>Pseudomonadota</taxon>
        <taxon>Alphaproteobacteria</taxon>
        <taxon>Sphingomonadales</taxon>
        <taxon>Sphingomonadaceae</taxon>
        <taxon>Novosphingobium</taxon>
    </lineage>
</organism>
<comment type="caution">
    <text evidence="2">The sequence shown here is derived from an EMBL/GenBank/DDBJ whole genome shotgun (WGS) entry which is preliminary data.</text>
</comment>
<dbReference type="Pfam" id="PF10677">
    <property type="entry name" value="DUF2490"/>
    <property type="match status" value="1"/>
</dbReference>
<gene>
    <name evidence="2" type="ORF">GGR38_002810</name>
</gene>
<sequence length="235" mass="26220">MQRNTFHAVAVGAAKALLALASITPAAAMASDAQHWEIATATANLGDGWRASAENITRFSQTRGFYELEQNLMLGHEIGDKGGPLGMVFYLGYTHDPQYAHGNFTIMEHRFRQQLSFDRLLTLGPVRISGRMRVEQRWREGITGTAWRLRPYIKATMPVVGKVMLVAAHESFIDANRNGFQRLGGEERMRNSLGFNMPLNRRVNLELGYLNQHGFVPGGKDTNDNAATLEIKANF</sequence>
<reference evidence="2 3" key="1">
    <citation type="submission" date="2020-08" db="EMBL/GenBank/DDBJ databases">
        <title>Genomic Encyclopedia of Type Strains, Phase IV (KMG-IV): sequencing the most valuable type-strain genomes for metagenomic binning, comparative biology and taxonomic classification.</title>
        <authorList>
            <person name="Goeker M."/>
        </authorList>
    </citation>
    <scope>NUCLEOTIDE SEQUENCE [LARGE SCALE GENOMIC DNA]</scope>
    <source>
        <strain evidence="2 3">DSM 27057</strain>
    </source>
</reference>
<name>A0A7W6G6K2_9SPHN</name>
<proteinExistence type="predicted"/>
<evidence type="ECO:0000256" key="1">
    <source>
        <dbReference type="SAM" id="SignalP"/>
    </source>
</evidence>
<feature type="signal peptide" evidence="1">
    <location>
        <begin position="1"/>
        <end position="30"/>
    </location>
</feature>
<evidence type="ECO:0000313" key="2">
    <source>
        <dbReference type="EMBL" id="MBB3955854.1"/>
    </source>
</evidence>